<dbReference type="Gene3D" id="3.40.50.2020">
    <property type="match status" value="1"/>
</dbReference>
<dbReference type="RefSeq" id="WP_209681191.1">
    <property type="nucleotide sequence ID" value="NZ_JAGIOI010000001.1"/>
</dbReference>
<comment type="similarity">
    <text evidence="1">Belongs to the ComF/GntX family.</text>
</comment>
<dbReference type="CDD" id="cd06223">
    <property type="entry name" value="PRTases_typeI"/>
    <property type="match status" value="1"/>
</dbReference>
<proteinExistence type="inferred from homology"/>
<name>A0ABS4YY24_9MICC</name>
<evidence type="ECO:0000313" key="4">
    <source>
        <dbReference type="EMBL" id="MBP2413710.1"/>
    </source>
</evidence>
<dbReference type="Pfam" id="PF00156">
    <property type="entry name" value="Pribosyltran"/>
    <property type="match status" value="1"/>
</dbReference>
<feature type="region of interest" description="Disordered" evidence="2">
    <location>
        <begin position="1"/>
        <end position="22"/>
    </location>
</feature>
<dbReference type="PANTHER" id="PTHR47505:SF1">
    <property type="entry name" value="DNA UTILIZATION PROTEIN YHGH"/>
    <property type="match status" value="1"/>
</dbReference>
<accession>A0ABS4YY24</accession>
<feature type="domain" description="Phosphoribosyltransferase" evidence="3">
    <location>
        <begin position="222"/>
        <end position="287"/>
    </location>
</feature>
<comment type="caution">
    <text evidence="4">The sequence shown here is derived from an EMBL/GenBank/DDBJ whole genome shotgun (WGS) entry which is preliminary data.</text>
</comment>
<feature type="region of interest" description="Disordered" evidence="2">
    <location>
        <begin position="283"/>
        <end position="309"/>
    </location>
</feature>
<reference evidence="4 5" key="1">
    <citation type="submission" date="2021-03" db="EMBL/GenBank/DDBJ databases">
        <title>Sequencing the genomes of 1000 actinobacteria strains.</title>
        <authorList>
            <person name="Klenk H.-P."/>
        </authorList>
    </citation>
    <scope>NUCLEOTIDE SEQUENCE [LARGE SCALE GENOMIC DNA]</scope>
    <source>
        <strain evidence="4 5">DSM 16005</strain>
    </source>
</reference>
<keyword evidence="5" id="KW-1185">Reference proteome</keyword>
<evidence type="ECO:0000259" key="3">
    <source>
        <dbReference type="Pfam" id="PF00156"/>
    </source>
</evidence>
<dbReference type="InterPro" id="IPR000836">
    <property type="entry name" value="PRTase_dom"/>
</dbReference>
<evidence type="ECO:0000256" key="2">
    <source>
        <dbReference type="SAM" id="MobiDB-lite"/>
    </source>
</evidence>
<dbReference type="EMBL" id="JAGIOI010000001">
    <property type="protein sequence ID" value="MBP2413710.1"/>
    <property type="molecule type" value="Genomic_DNA"/>
</dbReference>
<dbReference type="Proteomes" id="UP000711614">
    <property type="component" value="Unassembled WGS sequence"/>
</dbReference>
<evidence type="ECO:0000313" key="5">
    <source>
        <dbReference type="Proteomes" id="UP000711614"/>
    </source>
</evidence>
<dbReference type="SUPFAM" id="SSF53271">
    <property type="entry name" value="PRTase-like"/>
    <property type="match status" value="1"/>
</dbReference>
<sequence length="309" mass="33377">MNTDTAAQAPSAPRPASHRGSPGPAWLRAWLGAESAWRDFLFLVMPSECVVCGREDHALCPECSAELRRETARPRRVDGSADALVGVAGETYLPVVAAGVYRDALSASILAFKNHGRTELAAPLGRCLARALDHVAGPPDRLRPQSLPPQVWLVPIPGTGSGWRRRGYDPVAMLLKAVRKEGRMPPQLAVAPVLGIRARAPWNRSHQKGLGRAERRSNVRNTMKIRHPGGRRFRLLANPCGQAVLLLDDVLTTGSTLREGAKTLANAGFDVRGAVVLAASRAPEGEAENGPLGRLAENSFRQKMNKSRQ</sequence>
<protein>
    <submittedName>
        <fullName evidence="4">Amidophosphoribosyltransferase</fullName>
    </submittedName>
</protein>
<organism evidence="4 5">
    <name type="scientific">Arthrobacter stackebrandtii</name>
    <dbReference type="NCBI Taxonomy" id="272161"/>
    <lineage>
        <taxon>Bacteria</taxon>
        <taxon>Bacillati</taxon>
        <taxon>Actinomycetota</taxon>
        <taxon>Actinomycetes</taxon>
        <taxon>Micrococcales</taxon>
        <taxon>Micrococcaceae</taxon>
        <taxon>Arthrobacter</taxon>
    </lineage>
</organism>
<gene>
    <name evidence="4" type="ORF">JOF48_002509</name>
</gene>
<evidence type="ECO:0000256" key="1">
    <source>
        <dbReference type="ARBA" id="ARBA00008007"/>
    </source>
</evidence>
<dbReference type="InterPro" id="IPR051910">
    <property type="entry name" value="ComF/GntX_DNA_util-trans"/>
</dbReference>
<dbReference type="PANTHER" id="PTHR47505">
    <property type="entry name" value="DNA UTILIZATION PROTEIN YHGH"/>
    <property type="match status" value="1"/>
</dbReference>
<dbReference type="InterPro" id="IPR029057">
    <property type="entry name" value="PRTase-like"/>
</dbReference>